<keyword evidence="2" id="KW-1185">Reference proteome</keyword>
<dbReference type="KEGG" id="sno:Snov_2072"/>
<evidence type="ECO:0000313" key="1">
    <source>
        <dbReference type="EMBL" id="ADH89370.1"/>
    </source>
</evidence>
<dbReference type="HOGENOM" id="CLU_2669280_0_0_5"/>
<name>D7A0A9_ANCN5</name>
<reference evidence="1 2" key="1">
    <citation type="journal article" date="2012" name="Stand. Genomic Sci.">
        <title>Complete genome sequence of the facultatively chemolithoautotrophic and methylotrophic alpha Proteobacterium Starkeya novella type strain (ATCC 8093(T)).</title>
        <authorList>
            <person name="Kappler U."/>
            <person name="Davenport K."/>
            <person name="Beatson S."/>
            <person name="Lucas S."/>
            <person name="Lapidus A."/>
            <person name="Copeland A."/>
            <person name="Berry K.W."/>
            <person name="Glavina Del Rio T."/>
            <person name="Hammon N."/>
            <person name="Dalin E."/>
            <person name="Tice H."/>
            <person name="Pitluck S."/>
            <person name="Richardson P."/>
            <person name="Bruce D."/>
            <person name="Goodwin L.A."/>
            <person name="Han C."/>
            <person name="Tapia R."/>
            <person name="Detter J.C."/>
            <person name="Chang Y.J."/>
            <person name="Jeffries C.D."/>
            <person name="Land M."/>
            <person name="Hauser L."/>
            <person name="Kyrpides N.C."/>
            <person name="Goker M."/>
            <person name="Ivanova N."/>
            <person name="Klenk H.P."/>
            <person name="Woyke T."/>
        </authorList>
    </citation>
    <scope>NUCLEOTIDE SEQUENCE [LARGE SCALE GENOMIC DNA]</scope>
    <source>
        <strain evidence="2">ATCC 8093 / DSM 506 / JCM 20403 / CCM 1077 / IAM 12100 / NBRC 12443 / NCIMB 10456</strain>
    </source>
</reference>
<gene>
    <name evidence="1" type="ordered locus">Snov_2072</name>
</gene>
<accession>D7A0A9</accession>
<protein>
    <submittedName>
        <fullName evidence="1">Uncharacterized protein</fullName>
    </submittedName>
</protein>
<dbReference type="RefSeq" id="WP_013166874.1">
    <property type="nucleotide sequence ID" value="NC_014217.1"/>
</dbReference>
<proteinExistence type="predicted"/>
<organism evidence="1 2">
    <name type="scientific">Ancylobacter novellus (strain ATCC 8093 / DSM 506 / JCM 20403 / CCM 1077 / IAM 12100 / NBRC 12443 / NCIMB 10456)</name>
    <name type="common">Starkeya novella</name>
    <dbReference type="NCBI Taxonomy" id="639283"/>
    <lineage>
        <taxon>Bacteria</taxon>
        <taxon>Pseudomonadati</taxon>
        <taxon>Pseudomonadota</taxon>
        <taxon>Alphaproteobacteria</taxon>
        <taxon>Hyphomicrobiales</taxon>
        <taxon>Xanthobacteraceae</taxon>
        <taxon>Ancylobacter</taxon>
    </lineage>
</organism>
<evidence type="ECO:0000313" key="2">
    <source>
        <dbReference type="Proteomes" id="UP000006633"/>
    </source>
</evidence>
<dbReference type="EMBL" id="CP002026">
    <property type="protein sequence ID" value="ADH89370.1"/>
    <property type="molecule type" value="Genomic_DNA"/>
</dbReference>
<dbReference type="Proteomes" id="UP000006633">
    <property type="component" value="Chromosome"/>
</dbReference>
<dbReference type="AlphaFoldDB" id="D7A0A9"/>
<sequence>MDKYSNCAADCTEKDENNSADDLDLSSLDELIYELTHMNGRACVAPPKRDEAAELAALEAEFDALTEFVAGLDDE</sequence>
<dbReference type="STRING" id="639283.Snov_2072"/>